<proteinExistence type="predicted"/>
<protein>
    <submittedName>
        <fullName evidence="2">Uncharacterized protein</fullName>
    </submittedName>
</protein>
<gene>
    <name evidence="2" type="ORF">GCM10023196_066090</name>
</gene>
<feature type="region of interest" description="Disordered" evidence="1">
    <location>
        <begin position="146"/>
        <end position="167"/>
    </location>
</feature>
<dbReference type="Proteomes" id="UP001501442">
    <property type="component" value="Unassembled WGS sequence"/>
</dbReference>
<sequence>MPIAEVAESLFAAINSDAIIGCGSAIKEISSLYGTLGSTIDTAHQQLFAGDKTWSGAAASNAKSTMTDLTVSSSSIQSALSTIGDTLVTYGAALKPFQGKVYPTPVPGSRDPEAAADLVITGTASAAAALEIGAAVLKMMPVAKKGASSPAKHGTSTKSATSAHSTTAGNGTNLAGLLDPAHILSGLTGNPALTSAMLSGPSNGIPALSPFATGVGGIIGVSEAGVIGAAEEAGVIQASEAAAAEEGMPLMPMAGASSGNRSERSRTTTLTEDPDFWTAPIA</sequence>
<evidence type="ECO:0000256" key="1">
    <source>
        <dbReference type="SAM" id="MobiDB-lite"/>
    </source>
</evidence>
<feature type="region of interest" description="Disordered" evidence="1">
    <location>
        <begin position="255"/>
        <end position="282"/>
    </location>
</feature>
<keyword evidence="3" id="KW-1185">Reference proteome</keyword>
<accession>A0ABP8UIV7</accession>
<dbReference type="EMBL" id="BAABHK010000010">
    <property type="protein sequence ID" value="GAA4632479.1"/>
    <property type="molecule type" value="Genomic_DNA"/>
</dbReference>
<dbReference type="RefSeq" id="WP_345435459.1">
    <property type="nucleotide sequence ID" value="NZ_BAABHK010000010.1"/>
</dbReference>
<organism evidence="2 3">
    <name type="scientific">Actinoallomurus vinaceus</name>
    <dbReference type="NCBI Taxonomy" id="1080074"/>
    <lineage>
        <taxon>Bacteria</taxon>
        <taxon>Bacillati</taxon>
        <taxon>Actinomycetota</taxon>
        <taxon>Actinomycetes</taxon>
        <taxon>Streptosporangiales</taxon>
        <taxon>Thermomonosporaceae</taxon>
        <taxon>Actinoallomurus</taxon>
    </lineage>
</organism>
<comment type="caution">
    <text evidence="2">The sequence shown here is derived from an EMBL/GenBank/DDBJ whole genome shotgun (WGS) entry which is preliminary data.</text>
</comment>
<name>A0ABP8UIV7_9ACTN</name>
<feature type="compositionally biased region" description="Low complexity" evidence="1">
    <location>
        <begin position="151"/>
        <end position="167"/>
    </location>
</feature>
<reference evidence="3" key="1">
    <citation type="journal article" date="2019" name="Int. J. Syst. Evol. Microbiol.">
        <title>The Global Catalogue of Microorganisms (GCM) 10K type strain sequencing project: providing services to taxonomists for standard genome sequencing and annotation.</title>
        <authorList>
            <consortium name="The Broad Institute Genomics Platform"/>
            <consortium name="The Broad Institute Genome Sequencing Center for Infectious Disease"/>
            <person name="Wu L."/>
            <person name="Ma J."/>
        </authorList>
    </citation>
    <scope>NUCLEOTIDE SEQUENCE [LARGE SCALE GENOMIC DNA]</scope>
    <source>
        <strain evidence="3">JCM 17939</strain>
    </source>
</reference>
<evidence type="ECO:0000313" key="3">
    <source>
        <dbReference type="Proteomes" id="UP001501442"/>
    </source>
</evidence>
<evidence type="ECO:0000313" key="2">
    <source>
        <dbReference type="EMBL" id="GAA4632479.1"/>
    </source>
</evidence>